<keyword evidence="3" id="KW-1185">Reference proteome</keyword>
<feature type="compositionally biased region" description="Basic and acidic residues" evidence="1">
    <location>
        <begin position="41"/>
        <end position="56"/>
    </location>
</feature>
<dbReference type="EMBL" id="BLXT01000430">
    <property type="protein sequence ID" value="GFN76979.1"/>
    <property type="molecule type" value="Genomic_DNA"/>
</dbReference>
<comment type="caution">
    <text evidence="2">The sequence shown here is derived from an EMBL/GenBank/DDBJ whole genome shotgun (WGS) entry which is preliminary data.</text>
</comment>
<proteinExistence type="predicted"/>
<evidence type="ECO:0000313" key="3">
    <source>
        <dbReference type="Proteomes" id="UP000735302"/>
    </source>
</evidence>
<protein>
    <recommendedName>
        <fullName evidence="4">Secreted protein</fullName>
    </recommendedName>
</protein>
<evidence type="ECO:0000313" key="2">
    <source>
        <dbReference type="EMBL" id="GFN76979.1"/>
    </source>
</evidence>
<sequence length="143" mass="15458">MCNVFAAVLIAPLPATTEYRPEASYLSCGASRSRFPAFRTTDSDPSSHRRHSVAKDQPWRAPSLFTLDSVSAISTWVSSHWTTGRTSSTHRKQSASSIASPMPISSGRGVGGTMARESTLRSARTPLSRARAPPLASLAWRRA</sequence>
<dbReference type="AlphaFoldDB" id="A0AAV3Y273"/>
<evidence type="ECO:0000256" key="1">
    <source>
        <dbReference type="SAM" id="MobiDB-lite"/>
    </source>
</evidence>
<organism evidence="2 3">
    <name type="scientific">Plakobranchus ocellatus</name>
    <dbReference type="NCBI Taxonomy" id="259542"/>
    <lineage>
        <taxon>Eukaryota</taxon>
        <taxon>Metazoa</taxon>
        <taxon>Spiralia</taxon>
        <taxon>Lophotrochozoa</taxon>
        <taxon>Mollusca</taxon>
        <taxon>Gastropoda</taxon>
        <taxon>Heterobranchia</taxon>
        <taxon>Euthyneura</taxon>
        <taxon>Panpulmonata</taxon>
        <taxon>Sacoglossa</taxon>
        <taxon>Placobranchoidea</taxon>
        <taxon>Plakobranchidae</taxon>
        <taxon>Plakobranchus</taxon>
    </lineage>
</organism>
<gene>
    <name evidence="2" type="ORF">PoB_000348500</name>
</gene>
<accession>A0AAV3Y273</accession>
<dbReference type="Proteomes" id="UP000735302">
    <property type="component" value="Unassembled WGS sequence"/>
</dbReference>
<reference evidence="2 3" key="1">
    <citation type="journal article" date="2021" name="Elife">
        <title>Chloroplast acquisition without the gene transfer in kleptoplastic sea slugs, Plakobranchus ocellatus.</title>
        <authorList>
            <person name="Maeda T."/>
            <person name="Takahashi S."/>
            <person name="Yoshida T."/>
            <person name="Shimamura S."/>
            <person name="Takaki Y."/>
            <person name="Nagai Y."/>
            <person name="Toyoda A."/>
            <person name="Suzuki Y."/>
            <person name="Arimoto A."/>
            <person name="Ishii H."/>
            <person name="Satoh N."/>
            <person name="Nishiyama T."/>
            <person name="Hasebe M."/>
            <person name="Maruyama T."/>
            <person name="Minagawa J."/>
            <person name="Obokata J."/>
            <person name="Shigenobu S."/>
        </authorList>
    </citation>
    <scope>NUCLEOTIDE SEQUENCE [LARGE SCALE GENOMIC DNA]</scope>
</reference>
<feature type="region of interest" description="Disordered" evidence="1">
    <location>
        <begin position="82"/>
        <end position="143"/>
    </location>
</feature>
<feature type="region of interest" description="Disordered" evidence="1">
    <location>
        <begin position="37"/>
        <end position="56"/>
    </location>
</feature>
<evidence type="ECO:0008006" key="4">
    <source>
        <dbReference type="Google" id="ProtNLM"/>
    </source>
</evidence>
<name>A0AAV3Y273_9GAST</name>
<feature type="compositionally biased region" description="Low complexity" evidence="1">
    <location>
        <begin position="94"/>
        <end position="106"/>
    </location>
</feature>